<dbReference type="EMBL" id="GU244497">
    <property type="protein sequence ID" value="ADO67126.1"/>
    <property type="molecule type" value="Genomic_DNA"/>
</dbReference>
<name>E3T4L3_CROVB</name>
<dbReference type="GeneID" id="9887495"/>
<organismHost>
    <name type="scientific">Cafeteria roenbergensis</name>
    <name type="common">Marine flagellate</name>
    <dbReference type="NCBI Taxonomy" id="33653"/>
</organismHost>
<dbReference type="Proteomes" id="UP000029781">
    <property type="component" value="Segment"/>
</dbReference>
<accession>E3T4L3</accession>
<gene>
    <name evidence="1" type="ORF">crov093</name>
</gene>
<reference evidence="1 2" key="1">
    <citation type="journal article" date="2010" name="Proc. Natl. Acad. Sci. U.S.A.">
        <title>Giant virus with a remarkable complement of genes infects marine zooplankton.</title>
        <authorList>
            <person name="Fischer M.G."/>
            <person name="Allen M.J."/>
            <person name="Wilson W.H."/>
            <person name="Suttle C.A."/>
        </authorList>
    </citation>
    <scope>NUCLEOTIDE SEQUENCE [LARGE SCALE GENOMIC DNA]</scope>
    <source>
        <strain evidence="1 2">BV-PW1</strain>
    </source>
</reference>
<dbReference type="RefSeq" id="YP_003969725.1">
    <property type="nucleotide sequence ID" value="NC_014637.1"/>
</dbReference>
<protein>
    <submittedName>
        <fullName evidence="1">Uncharacterized protein</fullName>
    </submittedName>
</protein>
<evidence type="ECO:0000313" key="1">
    <source>
        <dbReference type="EMBL" id="ADO67126.1"/>
    </source>
</evidence>
<dbReference type="KEGG" id="vg:9887495"/>
<sequence>MNMNPDIYKFINTVNPSKEIIINAYVARDSIYNLDNINTRIKHLKKLGFTQKQINKYNSDKHQNYIHKYMNNIYYEHTHSDDFNFNPILNDFNSPNDDCSFNSIIGQYQNSDEYKVLENQIQYRLNRLHHLSNYLNESNKQFYQALTIEELIYLGW</sequence>
<proteinExistence type="predicted"/>
<keyword evidence="2" id="KW-1185">Reference proteome</keyword>
<evidence type="ECO:0000313" key="2">
    <source>
        <dbReference type="Proteomes" id="UP000029781"/>
    </source>
</evidence>
<organism evidence="1 2">
    <name type="scientific">Cafeteria roenbergensis virus (strain BV-PW1)</name>
    <name type="common">CroV</name>
    <dbReference type="NCBI Taxonomy" id="693272"/>
    <lineage>
        <taxon>Viruses</taxon>
        <taxon>Varidnaviria</taxon>
        <taxon>Bamfordvirae</taxon>
        <taxon>Nucleocytoviricota</taxon>
        <taxon>Megaviricetes</taxon>
        <taxon>Imitervirales</taxon>
        <taxon>Mimiviridae</taxon>
        <taxon>Aliimimivirinae</taxon>
        <taxon>Rheavirus</taxon>
        <taxon>Rheavirus sinusmexicani</taxon>
    </lineage>
</organism>